<dbReference type="eggNOG" id="COG2214">
    <property type="taxonomic scope" value="Bacteria"/>
</dbReference>
<evidence type="ECO:0000256" key="2">
    <source>
        <dbReference type="SAM" id="Phobius"/>
    </source>
</evidence>
<dbReference type="AlphaFoldDB" id="A0A1H9WTT9"/>
<organism evidence="3 4">
    <name type="scientific">Butyrivibrio fibrisolvens</name>
    <dbReference type="NCBI Taxonomy" id="831"/>
    <lineage>
        <taxon>Bacteria</taxon>
        <taxon>Bacillati</taxon>
        <taxon>Bacillota</taxon>
        <taxon>Clostridia</taxon>
        <taxon>Lachnospirales</taxon>
        <taxon>Lachnospiraceae</taxon>
        <taxon>Butyrivibrio</taxon>
    </lineage>
</organism>
<feature type="transmembrane region" description="Helical" evidence="2">
    <location>
        <begin position="29"/>
        <end position="53"/>
    </location>
</feature>
<dbReference type="OrthoDB" id="2003000at2"/>
<feature type="transmembrane region" description="Helical" evidence="2">
    <location>
        <begin position="193"/>
        <end position="213"/>
    </location>
</feature>
<feature type="region of interest" description="Disordered" evidence="1">
    <location>
        <begin position="340"/>
        <end position="442"/>
    </location>
</feature>
<dbReference type="RefSeq" id="WP_074758572.1">
    <property type="nucleotide sequence ID" value="NZ_FOGJ01000034.1"/>
</dbReference>
<keyword evidence="2" id="KW-1133">Transmembrane helix</keyword>
<sequence length="498" mass="58865">MLFTSVLVTIFMTILKAYAWLLKQMFRLIWNVYKLFLCLFPAAGIVLAALVVFECAGYFTGNDYIGQAKEYVESYVHACDIEYLQDENLVAKADSSYGVSGDIANSIADNLSGEISNNIANGLQQNIENGVNDISEKVTQTLLEAVTSWWEGILEKSEQKAYSIIAWAITILIGIPIFLGLLLLSAAASGVNFLGIAIIADLAIYIFRSIFGMTTPFRQFRRRYCFLFHTKPFYDPKYEDSYQDWLKRHHDEFENDTFGTDKAEYDEVYDEEDYDRMGYADYEGKRLSRKEIRRLEKIKKRQQNYDDYYEDYYDRLEEQEEEDEEDDRFRNGRWNKRYRSGRYDDYYDDDDDDNYDDYDQDKDKDEDRYERIDDDDRYNRIRNEGSKEESEKYKRDNHKRDNYNRYSSYKSESSYDHQKQKQNQSYYQKSDSRSSSDPKRPSGNYSTFDFFAGCKSRDGIVKKYHSLAKLYHPDNFEGDSSAITEINRQYKEAMGKYK</sequence>
<dbReference type="EMBL" id="FOGJ01000034">
    <property type="protein sequence ID" value="SES37097.1"/>
    <property type="molecule type" value="Genomic_DNA"/>
</dbReference>
<proteinExistence type="predicted"/>
<feature type="compositionally biased region" description="Basic and acidic residues" evidence="1">
    <location>
        <begin position="361"/>
        <end position="371"/>
    </location>
</feature>
<name>A0A1H9WTT9_BUTFI</name>
<accession>A0A1H9WTT9</accession>
<keyword evidence="2" id="KW-0472">Membrane</keyword>
<evidence type="ECO:0000256" key="1">
    <source>
        <dbReference type="SAM" id="MobiDB-lite"/>
    </source>
</evidence>
<dbReference type="Proteomes" id="UP000182584">
    <property type="component" value="Unassembled WGS sequence"/>
</dbReference>
<evidence type="ECO:0000313" key="4">
    <source>
        <dbReference type="Proteomes" id="UP000182584"/>
    </source>
</evidence>
<feature type="compositionally biased region" description="Basic and acidic residues" evidence="1">
    <location>
        <begin position="377"/>
        <end position="403"/>
    </location>
</feature>
<feature type="compositionally biased region" description="Basic and acidic residues" evidence="1">
    <location>
        <begin position="430"/>
        <end position="440"/>
    </location>
</feature>
<protein>
    <recommendedName>
        <fullName evidence="5">J domain-containing protein</fullName>
    </recommendedName>
</protein>
<evidence type="ECO:0008006" key="5">
    <source>
        <dbReference type="Google" id="ProtNLM"/>
    </source>
</evidence>
<keyword evidence="2" id="KW-0812">Transmembrane</keyword>
<feature type="compositionally biased region" description="Acidic residues" evidence="1">
    <location>
        <begin position="346"/>
        <end position="360"/>
    </location>
</feature>
<gene>
    <name evidence="3" type="ORF">SAMN04487884_1348</name>
</gene>
<evidence type="ECO:0000313" key="3">
    <source>
        <dbReference type="EMBL" id="SES37097.1"/>
    </source>
</evidence>
<feature type="transmembrane region" description="Helical" evidence="2">
    <location>
        <begin position="164"/>
        <end position="187"/>
    </location>
</feature>
<reference evidence="3 4" key="1">
    <citation type="submission" date="2016-10" db="EMBL/GenBank/DDBJ databases">
        <authorList>
            <person name="de Groot N.N."/>
        </authorList>
    </citation>
    <scope>NUCLEOTIDE SEQUENCE [LARGE SCALE GENOMIC DNA]</scope>
    <source>
        <strain evidence="3 4">AR40</strain>
    </source>
</reference>